<organism evidence="1 2">
    <name type="scientific">Ancylostoma ceylanicum</name>
    <dbReference type="NCBI Taxonomy" id="53326"/>
    <lineage>
        <taxon>Eukaryota</taxon>
        <taxon>Metazoa</taxon>
        <taxon>Ecdysozoa</taxon>
        <taxon>Nematoda</taxon>
        <taxon>Chromadorea</taxon>
        <taxon>Rhabditida</taxon>
        <taxon>Rhabditina</taxon>
        <taxon>Rhabditomorpha</taxon>
        <taxon>Strongyloidea</taxon>
        <taxon>Ancylostomatidae</taxon>
        <taxon>Ancylostomatinae</taxon>
        <taxon>Ancylostoma</taxon>
    </lineage>
</organism>
<evidence type="ECO:0000313" key="2">
    <source>
        <dbReference type="Proteomes" id="UP000024635"/>
    </source>
</evidence>
<sequence length="108" mass="12195">MFWHGLFEVLITDTNIISHAASVFSLKLAFSLNFLPYAYRILTSGVTVQNGYNINSILESESCINDGFNRNCFNIAQKMNKRSFVQSWNTGAEICIGFLLSCRDQRSA</sequence>
<proteinExistence type="predicted"/>
<name>A0A016SPN6_9BILA</name>
<protein>
    <submittedName>
        <fullName evidence="1">Uncharacterized protein</fullName>
    </submittedName>
</protein>
<gene>
    <name evidence="1" type="primary">Acey_s0195.g1465</name>
    <name evidence="1" type="ORF">Y032_0195g1465</name>
</gene>
<dbReference type="EMBL" id="JARK01001531">
    <property type="protein sequence ID" value="EYB92294.1"/>
    <property type="molecule type" value="Genomic_DNA"/>
</dbReference>
<comment type="caution">
    <text evidence="1">The sequence shown here is derived from an EMBL/GenBank/DDBJ whole genome shotgun (WGS) entry which is preliminary data.</text>
</comment>
<dbReference type="Proteomes" id="UP000024635">
    <property type="component" value="Unassembled WGS sequence"/>
</dbReference>
<dbReference type="AlphaFoldDB" id="A0A016SPN6"/>
<evidence type="ECO:0000313" key="1">
    <source>
        <dbReference type="EMBL" id="EYB92294.1"/>
    </source>
</evidence>
<reference evidence="2" key="1">
    <citation type="journal article" date="2015" name="Nat. Genet.">
        <title>The genome and transcriptome of the zoonotic hookworm Ancylostoma ceylanicum identify infection-specific gene families.</title>
        <authorList>
            <person name="Schwarz E.M."/>
            <person name="Hu Y."/>
            <person name="Antoshechkin I."/>
            <person name="Miller M.M."/>
            <person name="Sternberg P.W."/>
            <person name="Aroian R.V."/>
        </authorList>
    </citation>
    <scope>NUCLEOTIDE SEQUENCE</scope>
    <source>
        <strain evidence="2">HY135</strain>
    </source>
</reference>
<keyword evidence="2" id="KW-1185">Reference proteome</keyword>
<accession>A0A016SPN6</accession>